<protein>
    <submittedName>
        <fullName evidence="1">Uncharacterized protein</fullName>
    </submittedName>
</protein>
<evidence type="ECO:0000313" key="2">
    <source>
        <dbReference type="Proteomes" id="UP000050525"/>
    </source>
</evidence>
<accession>A0A151NZF9</accession>
<dbReference type="Proteomes" id="UP000050525">
    <property type="component" value="Unassembled WGS sequence"/>
</dbReference>
<comment type="caution">
    <text evidence="1">The sequence shown here is derived from an EMBL/GenBank/DDBJ whole genome shotgun (WGS) entry which is preliminary data.</text>
</comment>
<gene>
    <name evidence="1" type="ORF">Y1Q_0022143</name>
</gene>
<keyword evidence="2" id="KW-1185">Reference proteome</keyword>
<name>A0A151NZF9_ALLMI</name>
<evidence type="ECO:0000313" key="1">
    <source>
        <dbReference type="EMBL" id="KYO42272.1"/>
    </source>
</evidence>
<dbReference type="EMBL" id="AKHW03001467">
    <property type="protein sequence ID" value="KYO42272.1"/>
    <property type="molecule type" value="Genomic_DNA"/>
</dbReference>
<organism evidence="1 2">
    <name type="scientific">Alligator mississippiensis</name>
    <name type="common">American alligator</name>
    <dbReference type="NCBI Taxonomy" id="8496"/>
    <lineage>
        <taxon>Eukaryota</taxon>
        <taxon>Metazoa</taxon>
        <taxon>Chordata</taxon>
        <taxon>Craniata</taxon>
        <taxon>Vertebrata</taxon>
        <taxon>Euteleostomi</taxon>
        <taxon>Archelosauria</taxon>
        <taxon>Archosauria</taxon>
        <taxon>Crocodylia</taxon>
        <taxon>Alligatoridae</taxon>
        <taxon>Alligatorinae</taxon>
        <taxon>Alligator</taxon>
    </lineage>
</organism>
<proteinExistence type="predicted"/>
<reference evidence="1 2" key="1">
    <citation type="journal article" date="2012" name="Genome Biol.">
        <title>Sequencing three crocodilian genomes to illuminate the evolution of archosaurs and amniotes.</title>
        <authorList>
            <person name="St John J.A."/>
            <person name="Braun E.L."/>
            <person name="Isberg S.R."/>
            <person name="Miles L.G."/>
            <person name="Chong A.Y."/>
            <person name="Gongora J."/>
            <person name="Dalzell P."/>
            <person name="Moran C."/>
            <person name="Bed'hom B."/>
            <person name="Abzhanov A."/>
            <person name="Burgess S.C."/>
            <person name="Cooksey A.M."/>
            <person name="Castoe T.A."/>
            <person name="Crawford N.G."/>
            <person name="Densmore L.D."/>
            <person name="Drew J.C."/>
            <person name="Edwards S.V."/>
            <person name="Faircloth B.C."/>
            <person name="Fujita M.K."/>
            <person name="Greenwold M.J."/>
            <person name="Hoffmann F.G."/>
            <person name="Howard J.M."/>
            <person name="Iguchi T."/>
            <person name="Janes D.E."/>
            <person name="Khan S.Y."/>
            <person name="Kohno S."/>
            <person name="de Koning A.J."/>
            <person name="Lance S.L."/>
            <person name="McCarthy F.M."/>
            <person name="McCormack J.E."/>
            <person name="Merchant M.E."/>
            <person name="Peterson D.G."/>
            <person name="Pollock D.D."/>
            <person name="Pourmand N."/>
            <person name="Raney B.J."/>
            <person name="Roessler K.A."/>
            <person name="Sanford J.R."/>
            <person name="Sawyer R.H."/>
            <person name="Schmidt C.J."/>
            <person name="Triplett E.W."/>
            <person name="Tuberville T.D."/>
            <person name="Venegas-Anaya M."/>
            <person name="Howard J.T."/>
            <person name="Jarvis E.D."/>
            <person name="Guillette L.J.Jr."/>
            <person name="Glenn T.C."/>
            <person name="Green R.E."/>
            <person name="Ray D.A."/>
        </authorList>
    </citation>
    <scope>NUCLEOTIDE SEQUENCE [LARGE SCALE GENOMIC DNA]</scope>
    <source>
        <strain evidence="1">KSC_2009_1</strain>
    </source>
</reference>
<sequence>MQFAYYRFFPFSLALSLDHLPSRKCNNSRSICRPGCIPAQDTMELWNHSPTGFYLNLKKHGQDEGDSDNIVLKCLLDHQLEPSTN</sequence>
<dbReference type="AlphaFoldDB" id="A0A151NZF9"/>